<organism evidence="1 2">
    <name type="scientific">Pyxicephalus adspersus</name>
    <name type="common">African bullfrog</name>
    <dbReference type="NCBI Taxonomy" id="30357"/>
    <lineage>
        <taxon>Eukaryota</taxon>
        <taxon>Metazoa</taxon>
        <taxon>Chordata</taxon>
        <taxon>Craniata</taxon>
        <taxon>Vertebrata</taxon>
        <taxon>Euteleostomi</taxon>
        <taxon>Amphibia</taxon>
        <taxon>Batrachia</taxon>
        <taxon>Anura</taxon>
        <taxon>Neobatrachia</taxon>
        <taxon>Ranoidea</taxon>
        <taxon>Pyxicephalidae</taxon>
        <taxon>Pyxicephalinae</taxon>
        <taxon>Pyxicephalus</taxon>
    </lineage>
</organism>
<name>A0AAV3A055_PYXAD</name>
<keyword evidence="2" id="KW-1185">Reference proteome</keyword>
<accession>A0AAV3A055</accession>
<comment type="caution">
    <text evidence="1">The sequence shown here is derived from an EMBL/GenBank/DDBJ whole genome shotgun (WGS) entry which is preliminary data.</text>
</comment>
<evidence type="ECO:0000313" key="2">
    <source>
        <dbReference type="Proteomes" id="UP001181693"/>
    </source>
</evidence>
<gene>
    <name evidence="1" type="ORF">GDO54_015125</name>
</gene>
<protein>
    <submittedName>
        <fullName evidence="1">Uncharacterized protein</fullName>
    </submittedName>
</protein>
<dbReference type="AlphaFoldDB" id="A0AAV3A055"/>
<proteinExistence type="predicted"/>
<dbReference type="Proteomes" id="UP001181693">
    <property type="component" value="Unassembled WGS sequence"/>
</dbReference>
<evidence type="ECO:0000313" key="1">
    <source>
        <dbReference type="EMBL" id="DBA19263.1"/>
    </source>
</evidence>
<dbReference type="EMBL" id="DYDO01000008">
    <property type="protein sequence ID" value="DBA19263.1"/>
    <property type="molecule type" value="Genomic_DNA"/>
</dbReference>
<reference evidence="1" key="1">
    <citation type="thesis" date="2020" institute="ProQuest LLC" country="789 East Eisenhower Parkway, Ann Arbor, MI, USA">
        <title>Comparative Genomics and Chromosome Evolution.</title>
        <authorList>
            <person name="Mudd A.B."/>
        </authorList>
    </citation>
    <scope>NUCLEOTIDE SEQUENCE</scope>
    <source>
        <strain evidence="1">1538</strain>
        <tissue evidence="1">Blood</tissue>
    </source>
</reference>
<sequence>MQMAILLCSDSTAVPGKGTRRPVGLSFEVSNYKMIIYQRGAQKWLFLAMVSSIKLTPHITDQSPSDLPQALKSAHTPIPHICSLAVPSV</sequence>